<organism evidence="2 3">
    <name type="scientific">Eragrostis curvula</name>
    <name type="common">weeping love grass</name>
    <dbReference type="NCBI Taxonomy" id="38414"/>
    <lineage>
        <taxon>Eukaryota</taxon>
        <taxon>Viridiplantae</taxon>
        <taxon>Streptophyta</taxon>
        <taxon>Embryophyta</taxon>
        <taxon>Tracheophyta</taxon>
        <taxon>Spermatophyta</taxon>
        <taxon>Magnoliopsida</taxon>
        <taxon>Liliopsida</taxon>
        <taxon>Poales</taxon>
        <taxon>Poaceae</taxon>
        <taxon>PACMAD clade</taxon>
        <taxon>Chloridoideae</taxon>
        <taxon>Eragrostideae</taxon>
        <taxon>Eragrostidinae</taxon>
        <taxon>Eragrostis</taxon>
    </lineage>
</organism>
<dbReference type="Gramene" id="TVU51192">
    <property type="protein sequence ID" value="TVU51192"/>
    <property type="gene ID" value="EJB05_02601"/>
</dbReference>
<protein>
    <submittedName>
        <fullName evidence="2">Uncharacterized protein</fullName>
    </submittedName>
</protein>
<reference evidence="2 3" key="1">
    <citation type="journal article" date="2019" name="Sci. Rep.">
        <title>A high-quality genome of Eragrostis curvula grass provides insights into Poaceae evolution and supports new strategies to enhance forage quality.</title>
        <authorList>
            <person name="Carballo J."/>
            <person name="Santos B.A.C.M."/>
            <person name="Zappacosta D."/>
            <person name="Garbus I."/>
            <person name="Selva J.P."/>
            <person name="Gallo C.A."/>
            <person name="Diaz A."/>
            <person name="Albertini E."/>
            <person name="Caccamo M."/>
            <person name="Echenique V."/>
        </authorList>
    </citation>
    <scope>NUCLEOTIDE SEQUENCE [LARGE SCALE GENOMIC DNA]</scope>
    <source>
        <strain evidence="3">cv. Victoria</strain>
        <tissue evidence="2">Leaf</tissue>
    </source>
</reference>
<evidence type="ECO:0000313" key="3">
    <source>
        <dbReference type="Proteomes" id="UP000324897"/>
    </source>
</evidence>
<accession>A0A5J9WQZ8</accession>
<name>A0A5J9WQZ8_9POAL</name>
<sequence length="105" mass="11236">MAAASSLPGDSRDSGLFRGDSRDSGLLRGDACESGRLPPRTTLVAFRSSSTTPAAEGSHEDISNTFVILIAMEGIGSIERSIRIGLDVSIKFGGRFLRVQMHFIH</sequence>
<feature type="region of interest" description="Disordered" evidence="1">
    <location>
        <begin position="1"/>
        <end position="37"/>
    </location>
</feature>
<evidence type="ECO:0000313" key="2">
    <source>
        <dbReference type="EMBL" id="TVU51192.1"/>
    </source>
</evidence>
<gene>
    <name evidence="2" type="ORF">EJB05_02601</name>
</gene>
<comment type="caution">
    <text evidence="2">The sequence shown here is derived from an EMBL/GenBank/DDBJ whole genome shotgun (WGS) entry which is preliminary data.</text>
</comment>
<dbReference type="Proteomes" id="UP000324897">
    <property type="component" value="Chromosome 6"/>
</dbReference>
<dbReference type="EMBL" id="RWGY01000002">
    <property type="protein sequence ID" value="TVU51192.1"/>
    <property type="molecule type" value="Genomic_DNA"/>
</dbReference>
<evidence type="ECO:0000256" key="1">
    <source>
        <dbReference type="SAM" id="MobiDB-lite"/>
    </source>
</evidence>
<proteinExistence type="predicted"/>
<feature type="compositionally biased region" description="Basic and acidic residues" evidence="1">
    <location>
        <begin position="10"/>
        <end position="33"/>
    </location>
</feature>
<feature type="non-terminal residue" evidence="2">
    <location>
        <position position="1"/>
    </location>
</feature>
<dbReference type="AlphaFoldDB" id="A0A5J9WQZ8"/>
<keyword evidence="3" id="KW-1185">Reference proteome</keyword>